<dbReference type="GO" id="GO:0005829">
    <property type="term" value="C:cytosol"/>
    <property type="evidence" value="ECO:0007669"/>
    <property type="project" value="TreeGrafter"/>
</dbReference>
<evidence type="ECO:0000256" key="3">
    <source>
        <dbReference type="ARBA" id="ARBA00022833"/>
    </source>
</evidence>
<dbReference type="Proteomes" id="UP001165121">
    <property type="component" value="Unassembled WGS sequence"/>
</dbReference>
<dbReference type="SUPFAM" id="SSF54001">
    <property type="entry name" value="Cysteine proteinases"/>
    <property type="match status" value="1"/>
</dbReference>
<evidence type="ECO:0000259" key="6">
    <source>
        <dbReference type="PROSITE" id="PS51498"/>
    </source>
</evidence>
<feature type="transmembrane region" description="Helical" evidence="5">
    <location>
        <begin position="853"/>
        <end position="872"/>
    </location>
</feature>
<feature type="domain" description="MABP" evidence="6">
    <location>
        <begin position="143"/>
        <end position="306"/>
    </location>
</feature>
<evidence type="ECO:0000256" key="2">
    <source>
        <dbReference type="ARBA" id="ARBA00022723"/>
    </source>
</evidence>
<sequence length="1054" mass="115702">MPDEQILLSPSGEVLYSPTKTDASTIAVPASERPRFFLLSSVELSAKGQEMAGDWIQICTKSTFGCVPVVQPAFRKITHAGGDPLATLICAPCARTCTTGTAFGCDWLLGGLVDSLINVLLLLGSGFQPVKPMEWSASKELASRFISEVAVVAGDVNVPAPSGFTKLPGDLNYSASGDYVYLCVKRGGPRALTQLHVLFKQLGDQNSSDATASIEKGAYSPEKVVDTDCNSGGAAGDGSGTCVRIGYDSVQLMGNTEQLDTLAITDIAVVAGNEPYSSPDYVKVSRNLNEGTSGAQTIFLWYRLAPLGGFVCDSSREHSEFGECLFTTRHLNGVKSLLDLDEQKLGFAQTALATARKRGDEAIMDARYRQHQSGMLGRLQGGLKRAQSYESKQMQEEALKRIPVDKLHERARANQSPMPSYEDELVKQLLHWFKKEFFTWMNQPRCSACNHNKTRSIRTEGPSTAEEFAGQASRVEVYQCPQCGAFTRFPRYNDPVKLLDTRTGRCGEWANCFTLCCRAMGFEARYVLDVTDHVWTEVYSEHFKRWLHCDSCEDQLDCPLTYEVGWGKKLSYIFSFAHDEVVDTARRYTQNWAEMYSRRRDVSEMWLKSTISQINRGLWERQTPERIAILTTRAKVEQEELLRGRSVQKTEVQGRVSGSAEWKSQRNEDGKHENSSLSDSTASSLRGAMNAVPTVNILQTLCKNLVVGCQSPQCSNPFCFTGRTDLGFSDLSSDVNERAAQALQLVTDLSSNGFSSDALAMLECTNKNDIRSFLWKNKPLVYLPLQDSPSADGRALLIDISGHGNHVENSKRCALRKPFRIPNTSNGIDTNAAAQITSKTFGMQLIGGKTIPIAIKGGISLAGFILTFLVRLDKDDSLKTKRSDVVGVLGGELKASNSAISVIFRIGWNCADQRLFCELQHLNDPPRTEYTSSPLISGQYAHVAIVRDEATVGLYVNGAKTVETKMDQFRVDSIILEGIAHGSTNVASVISHVAVIPAKSPDDVMAFCATMIKDFVASPPLRAFGVSGEPDDKRCVEDVAEAQSGYRVAQVLSM</sequence>
<dbReference type="GO" id="GO:0046872">
    <property type="term" value="F:metal ion binding"/>
    <property type="evidence" value="ECO:0007669"/>
    <property type="project" value="UniProtKB-KW"/>
</dbReference>
<gene>
    <name evidence="7" type="ORF">Pfra01_001837900</name>
</gene>
<accession>A0A9W6XYQ0</accession>
<dbReference type="Gene3D" id="2.20.25.10">
    <property type="match status" value="1"/>
</dbReference>
<dbReference type="EMBL" id="BSXT01002266">
    <property type="protein sequence ID" value="GMF48037.1"/>
    <property type="molecule type" value="Genomic_DNA"/>
</dbReference>
<keyword evidence="8" id="KW-1185">Reference proteome</keyword>
<dbReference type="PANTHER" id="PTHR12143:SF19">
    <property type="entry name" value="PEPTIDE-N(4)-(N-ACETYL-BETA-GLUCOSAMINYL)ASPARAGINE AMIDASE"/>
    <property type="match status" value="1"/>
</dbReference>
<dbReference type="InterPro" id="IPR042556">
    <property type="entry name" value="AZUL_sf"/>
</dbReference>
<dbReference type="InterPro" id="IPR038765">
    <property type="entry name" value="Papain-like_cys_pep_sf"/>
</dbReference>
<dbReference type="Pfam" id="PF01841">
    <property type="entry name" value="Transglut_core"/>
    <property type="match status" value="1"/>
</dbReference>
<dbReference type="Gene3D" id="2.100.10.50">
    <property type="match status" value="2"/>
</dbReference>
<feature type="compositionally biased region" description="Basic and acidic residues" evidence="4">
    <location>
        <begin position="663"/>
        <end position="674"/>
    </location>
</feature>
<evidence type="ECO:0000256" key="5">
    <source>
        <dbReference type="SAM" id="Phobius"/>
    </source>
</evidence>
<dbReference type="GO" id="GO:0006516">
    <property type="term" value="P:glycoprotein catabolic process"/>
    <property type="evidence" value="ECO:0007669"/>
    <property type="project" value="TreeGrafter"/>
</dbReference>
<feature type="region of interest" description="Disordered" evidence="4">
    <location>
        <begin position="652"/>
        <end position="682"/>
    </location>
</feature>
<keyword evidence="5" id="KW-0812">Transmembrane</keyword>
<dbReference type="Gene3D" id="3.10.620.30">
    <property type="match status" value="1"/>
</dbReference>
<organism evidence="7 8">
    <name type="scientific">Phytophthora fragariaefolia</name>
    <dbReference type="NCBI Taxonomy" id="1490495"/>
    <lineage>
        <taxon>Eukaryota</taxon>
        <taxon>Sar</taxon>
        <taxon>Stramenopiles</taxon>
        <taxon>Oomycota</taxon>
        <taxon>Peronosporomycetes</taxon>
        <taxon>Peronosporales</taxon>
        <taxon>Peronosporaceae</taxon>
        <taxon>Phytophthora</taxon>
    </lineage>
</organism>
<dbReference type="PROSITE" id="PS51498">
    <property type="entry name" value="MABP"/>
    <property type="match status" value="1"/>
</dbReference>
<keyword evidence="3" id="KW-0862">Zinc</keyword>
<protein>
    <submittedName>
        <fullName evidence="7">Unnamed protein product</fullName>
    </submittedName>
</protein>
<dbReference type="Gene3D" id="6.10.130.10">
    <property type="entry name" value="Ubiquitin-protein ligase E3A, N-terminal zinc-binding domain (AZUL)"/>
    <property type="match status" value="1"/>
</dbReference>
<dbReference type="OrthoDB" id="119284at2759"/>
<evidence type="ECO:0000256" key="1">
    <source>
        <dbReference type="ARBA" id="ARBA00009390"/>
    </source>
</evidence>
<dbReference type="InterPro" id="IPR023341">
    <property type="entry name" value="MABP"/>
</dbReference>
<keyword evidence="5" id="KW-1133">Transmembrane helix</keyword>
<evidence type="ECO:0000256" key="4">
    <source>
        <dbReference type="SAM" id="MobiDB-lite"/>
    </source>
</evidence>
<name>A0A9W6XYQ0_9STRA</name>
<evidence type="ECO:0000313" key="7">
    <source>
        <dbReference type="EMBL" id="GMF48037.1"/>
    </source>
</evidence>
<keyword evidence="5" id="KW-0472">Membrane</keyword>
<dbReference type="SMART" id="SM00460">
    <property type="entry name" value="TGc"/>
    <property type="match status" value="1"/>
</dbReference>
<comment type="caution">
    <text evidence="7">The sequence shown here is derived from an EMBL/GenBank/DDBJ whole genome shotgun (WGS) entry which is preliminary data.</text>
</comment>
<dbReference type="PANTHER" id="PTHR12143">
    <property type="entry name" value="PEPTIDE N-GLYCANASE PNGASE -RELATED"/>
    <property type="match status" value="1"/>
</dbReference>
<keyword evidence="2" id="KW-0479">Metal-binding</keyword>
<dbReference type="AlphaFoldDB" id="A0A9W6XYQ0"/>
<evidence type="ECO:0000313" key="8">
    <source>
        <dbReference type="Proteomes" id="UP001165121"/>
    </source>
</evidence>
<reference evidence="7" key="1">
    <citation type="submission" date="2023-04" db="EMBL/GenBank/DDBJ databases">
        <title>Phytophthora fragariaefolia NBRC 109709.</title>
        <authorList>
            <person name="Ichikawa N."/>
            <person name="Sato H."/>
            <person name="Tonouchi N."/>
        </authorList>
    </citation>
    <scope>NUCLEOTIDE SEQUENCE</scope>
    <source>
        <strain evidence="7">NBRC 109709</strain>
    </source>
</reference>
<dbReference type="InterPro" id="IPR032353">
    <property type="entry name" value="AZUL"/>
</dbReference>
<dbReference type="GO" id="GO:0005634">
    <property type="term" value="C:nucleus"/>
    <property type="evidence" value="ECO:0007669"/>
    <property type="project" value="TreeGrafter"/>
</dbReference>
<dbReference type="GO" id="GO:0000224">
    <property type="term" value="F:peptide-N4-(N-acetyl-beta-glucosaminyl)asparagine amidase activity"/>
    <property type="evidence" value="ECO:0007669"/>
    <property type="project" value="TreeGrafter"/>
</dbReference>
<dbReference type="InterPro" id="IPR002931">
    <property type="entry name" value="Transglutaminase-like"/>
</dbReference>
<dbReference type="Pfam" id="PF16558">
    <property type="entry name" value="AZUL"/>
    <property type="match status" value="1"/>
</dbReference>
<comment type="similarity">
    <text evidence="1">Belongs to the transglutaminase-like superfamily. PNGase family.</text>
</comment>
<proteinExistence type="inferred from homology"/>
<dbReference type="InterPro" id="IPR050883">
    <property type="entry name" value="PNGase"/>
</dbReference>